<feature type="short sequence motif" description="DGA/G" evidence="2">
    <location>
        <begin position="383"/>
        <end position="385"/>
    </location>
</feature>
<dbReference type="Gene3D" id="3.40.1090.10">
    <property type="entry name" value="Cytosolic phospholipase A2 catalytic domain"/>
    <property type="match status" value="1"/>
</dbReference>
<comment type="caution">
    <text evidence="4">The sequence shown here is derived from an EMBL/GenBank/DDBJ whole genome shotgun (WGS) entry which is preliminary data.</text>
</comment>
<dbReference type="InterPro" id="IPR002641">
    <property type="entry name" value="PNPLA_dom"/>
</dbReference>
<dbReference type="PROSITE" id="PS51635">
    <property type="entry name" value="PNPLA"/>
    <property type="match status" value="1"/>
</dbReference>
<feature type="short sequence motif" description="GXGXXG" evidence="2">
    <location>
        <begin position="165"/>
        <end position="170"/>
    </location>
</feature>
<keyword evidence="2" id="KW-0378">Hydrolase</keyword>
<proteinExistence type="predicted"/>
<evidence type="ECO:0000259" key="3">
    <source>
        <dbReference type="PROSITE" id="PS51635"/>
    </source>
</evidence>
<name>A0A084IQ02_SALHC</name>
<dbReference type="AlphaFoldDB" id="A0A084IQ02"/>
<sequence length="503" mass="55284">MATRRADAPRRRRSVSARRALFLPDHAEDRARLALHRMERSLVRARLERPDALPEADYQNLRYAIGLARLGPFRPFNQPRAPDADVDVATVLSLRDWLLNHLHDPLRLPSPPEEKLALAREAAGVARARAAGVRAALLETHSDDFDAAALDREAGQRALVVVAGGGGGAGYVYAGAFACLDEAGLVPDYIVGNSMGSVLGLMRAQHRYADLAEHIDFAAGLKKNEIYSAARRRRSEFCLGGLFHLHLNALHQRFSTGDLRRPLRMDELDIPLDVVVAGLKRHSYERLAPDLQAGEASAARLLPLPVRVASRLTRILQFFRSDMVVPIVLGRDTTTRSLHAVDAVGFSAAVPSILQYEPGARAGSTREIFAHLMAHHELAALVDGGVADNVPTRAAWRGVAAGRAGGTRNGYYLAFDCFLPHLDPKNVWLWPITQTVQRQMRVNRVYADTMVRFQRTLSPTNLVPGRAGLELAVEWGRQTMQEKLPEVKAMLAPAMLSDVVGTP</sequence>
<gene>
    <name evidence="4" type="ORF">C41B8_04186</name>
</gene>
<dbReference type="STRING" id="1304275.C41B8_04186"/>
<feature type="domain" description="PNPLA" evidence="3">
    <location>
        <begin position="161"/>
        <end position="396"/>
    </location>
</feature>
<evidence type="ECO:0000313" key="4">
    <source>
        <dbReference type="EMBL" id="KEZ78786.1"/>
    </source>
</evidence>
<keyword evidence="1 2" id="KW-0443">Lipid metabolism</keyword>
<dbReference type="Proteomes" id="UP000028302">
    <property type="component" value="Unassembled WGS sequence"/>
</dbReference>
<keyword evidence="2" id="KW-0442">Lipid degradation</keyword>
<organism evidence="4 5">
    <name type="scientific">Salinisphaera hydrothermalis (strain C41B8)</name>
    <dbReference type="NCBI Taxonomy" id="1304275"/>
    <lineage>
        <taxon>Bacteria</taxon>
        <taxon>Pseudomonadati</taxon>
        <taxon>Pseudomonadota</taxon>
        <taxon>Gammaproteobacteria</taxon>
        <taxon>Salinisphaerales</taxon>
        <taxon>Salinisphaeraceae</taxon>
        <taxon>Salinisphaera</taxon>
    </lineage>
</organism>
<dbReference type="eggNOG" id="COG1752">
    <property type="taxonomic scope" value="Bacteria"/>
</dbReference>
<reference evidence="4 5" key="1">
    <citation type="submission" date="2013-03" db="EMBL/GenBank/DDBJ databases">
        <title>Salinisphaera hydrothermalis C41B8 Genome Sequencing.</title>
        <authorList>
            <person name="Li C."/>
            <person name="Lai Q."/>
            <person name="Shao Z."/>
        </authorList>
    </citation>
    <scope>NUCLEOTIDE SEQUENCE [LARGE SCALE GENOMIC DNA]</scope>
    <source>
        <strain evidence="4 5">C41B8</strain>
    </source>
</reference>
<dbReference type="OrthoDB" id="7053183at2"/>
<evidence type="ECO:0000256" key="2">
    <source>
        <dbReference type="PROSITE-ProRule" id="PRU01161"/>
    </source>
</evidence>
<evidence type="ECO:0000256" key="1">
    <source>
        <dbReference type="ARBA" id="ARBA00023098"/>
    </source>
</evidence>
<evidence type="ECO:0000313" key="5">
    <source>
        <dbReference type="Proteomes" id="UP000028302"/>
    </source>
</evidence>
<dbReference type="InterPro" id="IPR016035">
    <property type="entry name" value="Acyl_Trfase/lysoPLipase"/>
</dbReference>
<keyword evidence="5" id="KW-1185">Reference proteome</keyword>
<feature type="active site" description="Nucleophile" evidence="2">
    <location>
        <position position="194"/>
    </location>
</feature>
<dbReference type="RefSeq" id="WP_051883025.1">
    <property type="nucleotide sequence ID" value="NZ_APNK01000003.1"/>
</dbReference>
<protein>
    <recommendedName>
        <fullName evidence="3">PNPLA domain-containing protein</fullName>
    </recommendedName>
</protein>
<dbReference type="EMBL" id="APNK01000003">
    <property type="protein sequence ID" value="KEZ78786.1"/>
    <property type="molecule type" value="Genomic_DNA"/>
</dbReference>
<dbReference type="SUPFAM" id="SSF52151">
    <property type="entry name" value="FabD/lysophospholipase-like"/>
    <property type="match status" value="1"/>
</dbReference>
<feature type="active site" description="Proton acceptor" evidence="2">
    <location>
        <position position="383"/>
    </location>
</feature>
<dbReference type="GO" id="GO:0016042">
    <property type="term" value="P:lipid catabolic process"/>
    <property type="evidence" value="ECO:0007669"/>
    <property type="project" value="UniProtKB-UniRule"/>
</dbReference>
<dbReference type="GO" id="GO:0016787">
    <property type="term" value="F:hydrolase activity"/>
    <property type="evidence" value="ECO:0007669"/>
    <property type="project" value="UniProtKB-UniRule"/>
</dbReference>
<accession>A0A084IQ02</accession>
<feature type="short sequence motif" description="GXSXG" evidence="2">
    <location>
        <begin position="192"/>
        <end position="196"/>
    </location>
</feature>
<dbReference type="Pfam" id="PF01734">
    <property type="entry name" value="Patatin"/>
    <property type="match status" value="1"/>
</dbReference>